<reference evidence="2 3" key="1">
    <citation type="journal article" date="2013" name="BMC Genomics">
        <title>Reconstruction of the lipid metabolism for the microalga Monoraphidium neglectum from its genome sequence reveals characteristics suitable for biofuel production.</title>
        <authorList>
            <person name="Bogen C."/>
            <person name="Al-Dilaimi A."/>
            <person name="Albersmeier A."/>
            <person name="Wichmann J."/>
            <person name="Grundmann M."/>
            <person name="Rupp O."/>
            <person name="Lauersen K.J."/>
            <person name="Blifernez-Klassen O."/>
            <person name="Kalinowski J."/>
            <person name="Goesmann A."/>
            <person name="Mussgnug J.H."/>
            <person name="Kruse O."/>
        </authorList>
    </citation>
    <scope>NUCLEOTIDE SEQUENCE [LARGE SCALE GENOMIC DNA]</scope>
    <source>
        <strain evidence="2 3">SAG 48.87</strain>
    </source>
</reference>
<accession>A0A0D2M0Y8</accession>
<dbReference type="RefSeq" id="XP_013896349.1">
    <property type="nucleotide sequence ID" value="XM_014040895.1"/>
</dbReference>
<sequence length="147" mass="15097">MRNPEVHDALSSIEAEAERMFSAERRLMDGDAQERDRLYARAQQGPPEDPGSLAADPGCAPALGAAVNGPHARRCTRGAAPRLPSGRSARASAVSSKLAAVGADLASSVDEVNSLAATSLGDPETPLGAVLTDGAGAARSASRRRRP</sequence>
<gene>
    <name evidence="2" type="ORF">MNEG_10631</name>
</gene>
<dbReference type="OrthoDB" id="344345at2759"/>
<dbReference type="STRING" id="145388.A0A0D2M0Y8"/>
<dbReference type="GeneID" id="25727813"/>
<dbReference type="KEGG" id="mng:MNEG_10631"/>
<feature type="region of interest" description="Disordered" evidence="1">
    <location>
        <begin position="25"/>
        <end position="96"/>
    </location>
</feature>
<feature type="compositionally biased region" description="Low complexity" evidence="1">
    <location>
        <begin position="85"/>
        <end position="96"/>
    </location>
</feature>
<proteinExistence type="predicted"/>
<evidence type="ECO:0000313" key="3">
    <source>
        <dbReference type="Proteomes" id="UP000054498"/>
    </source>
</evidence>
<feature type="compositionally biased region" description="Basic and acidic residues" evidence="1">
    <location>
        <begin position="25"/>
        <end position="39"/>
    </location>
</feature>
<dbReference type="EMBL" id="KK102616">
    <property type="protein sequence ID" value="KIY97329.1"/>
    <property type="molecule type" value="Genomic_DNA"/>
</dbReference>
<evidence type="ECO:0000256" key="1">
    <source>
        <dbReference type="SAM" id="MobiDB-lite"/>
    </source>
</evidence>
<evidence type="ECO:0000313" key="2">
    <source>
        <dbReference type="EMBL" id="KIY97329.1"/>
    </source>
</evidence>
<organism evidence="2 3">
    <name type="scientific">Monoraphidium neglectum</name>
    <dbReference type="NCBI Taxonomy" id="145388"/>
    <lineage>
        <taxon>Eukaryota</taxon>
        <taxon>Viridiplantae</taxon>
        <taxon>Chlorophyta</taxon>
        <taxon>core chlorophytes</taxon>
        <taxon>Chlorophyceae</taxon>
        <taxon>CS clade</taxon>
        <taxon>Sphaeropleales</taxon>
        <taxon>Selenastraceae</taxon>
        <taxon>Monoraphidium</taxon>
    </lineage>
</organism>
<keyword evidence="3" id="KW-1185">Reference proteome</keyword>
<protein>
    <submittedName>
        <fullName evidence="2">Uncharacterized protein</fullName>
    </submittedName>
</protein>
<feature type="region of interest" description="Disordered" evidence="1">
    <location>
        <begin position="118"/>
        <end position="147"/>
    </location>
</feature>
<dbReference type="Proteomes" id="UP000054498">
    <property type="component" value="Unassembled WGS sequence"/>
</dbReference>
<dbReference type="AlphaFoldDB" id="A0A0D2M0Y8"/>
<name>A0A0D2M0Y8_9CHLO</name>